<dbReference type="SUPFAM" id="SSF51556">
    <property type="entry name" value="Metallo-dependent hydrolases"/>
    <property type="match status" value="1"/>
</dbReference>
<organism evidence="3 4">
    <name type="scientific">Mycolicibacterium aubagnense</name>
    <dbReference type="NCBI Taxonomy" id="319707"/>
    <lineage>
        <taxon>Bacteria</taxon>
        <taxon>Bacillati</taxon>
        <taxon>Actinomycetota</taxon>
        <taxon>Actinomycetes</taxon>
        <taxon>Mycobacteriales</taxon>
        <taxon>Mycobacteriaceae</taxon>
        <taxon>Mycolicibacterium</taxon>
    </lineage>
</organism>
<protein>
    <submittedName>
        <fullName evidence="3">Amidohydrolase</fullName>
    </submittedName>
</protein>
<proteinExistence type="predicted"/>
<feature type="domain" description="Amidohydrolase-related" evidence="2">
    <location>
        <begin position="48"/>
        <end position="318"/>
    </location>
</feature>
<dbReference type="Proteomes" id="UP000465609">
    <property type="component" value="Chromosome"/>
</dbReference>
<dbReference type="Gene3D" id="3.20.20.140">
    <property type="entry name" value="Metal-dependent hydrolases"/>
    <property type="match status" value="1"/>
</dbReference>
<accession>A0ABN5YY97</accession>
<evidence type="ECO:0000256" key="1">
    <source>
        <dbReference type="ARBA" id="ARBA00023239"/>
    </source>
</evidence>
<dbReference type="Pfam" id="PF04909">
    <property type="entry name" value="Amidohydro_2"/>
    <property type="match status" value="1"/>
</dbReference>
<dbReference type="EMBL" id="AP022577">
    <property type="protein sequence ID" value="BBX85896.1"/>
    <property type="molecule type" value="Genomic_DNA"/>
</dbReference>
<reference evidence="3 4" key="1">
    <citation type="journal article" date="2019" name="Emerg. Microbes Infect.">
        <title>Comprehensive subspecies identification of 175 nontuberculous mycobacteria species based on 7547 genomic profiles.</title>
        <authorList>
            <person name="Matsumoto Y."/>
            <person name="Kinjo T."/>
            <person name="Motooka D."/>
            <person name="Nabeya D."/>
            <person name="Jung N."/>
            <person name="Uechi K."/>
            <person name="Horii T."/>
            <person name="Iida T."/>
            <person name="Fujita J."/>
            <person name="Nakamura S."/>
        </authorList>
    </citation>
    <scope>NUCLEOTIDE SEQUENCE [LARGE SCALE GENOMIC DNA]</scope>
    <source>
        <strain evidence="3 4">JCM 15296</strain>
    </source>
</reference>
<dbReference type="PANTHER" id="PTHR21240">
    <property type="entry name" value="2-AMINO-3-CARBOXYLMUCONATE-6-SEMIALDEHYDE DECARBOXYLASE"/>
    <property type="match status" value="1"/>
</dbReference>
<dbReference type="CDD" id="cd01292">
    <property type="entry name" value="metallo-dependent_hydrolases"/>
    <property type="match status" value="1"/>
</dbReference>
<dbReference type="InterPro" id="IPR032465">
    <property type="entry name" value="ACMSD"/>
</dbReference>
<evidence type="ECO:0000313" key="3">
    <source>
        <dbReference type="EMBL" id="BBX85896.1"/>
    </source>
</evidence>
<sequence>MVSEGKIGIRVPHIPILPTSPGARLTFCWVMDESVCELWQSLRLPGLIDVHTHFMPKSVMDKVWKYFDSAGPLTGRTWPITYRTEEQHRLETLRGFGVLAFTSLVYPHKPDMAAWLNQWAAQFAAETPDCLSTATFYPEPGAGSYVADAIAGGTRVFKAHVQVGGYHPADPLLDDVWATIADAGVPVIIHCGSGPTPGAHTGPSQVRTVLDRYPNLRLIIAHLGMPEYSEFLDLCEQFDGVHLDTTMAFTPFIEETMPFPPAELPRLGELGDRILFGSDFPNIPYRYAESLNVLTKVAPDDEWLRKVLYRNAASLFDL</sequence>
<dbReference type="InterPro" id="IPR006680">
    <property type="entry name" value="Amidohydro-rel"/>
</dbReference>
<evidence type="ECO:0000259" key="2">
    <source>
        <dbReference type="Pfam" id="PF04909"/>
    </source>
</evidence>
<dbReference type="PANTHER" id="PTHR21240:SF28">
    <property type="entry name" value="ISO-OROTATE DECARBOXYLASE (EUROFUNG)"/>
    <property type="match status" value="1"/>
</dbReference>
<evidence type="ECO:0000313" key="4">
    <source>
        <dbReference type="Proteomes" id="UP000465609"/>
    </source>
</evidence>
<keyword evidence="1" id="KW-0456">Lyase</keyword>
<dbReference type="InterPro" id="IPR032466">
    <property type="entry name" value="Metal_Hydrolase"/>
</dbReference>
<gene>
    <name evidence="3" type="ORF">MAUB_37690</name>
</gene>
<name>A0ABN5YY97_9MYCO</name>
<keyword evidence="4" id="KW-1185">Reference proteome</keyword>